<dbReference type="EMBL" id="AATS01000001">
    <property type="protein sequence ID" value="EAU56043.1"/>
    <property type="molecule type" value="Genomic_DNA"/>
</dbReference>
<sequence length="317" mass="33668">MTIRARWVISECGLQSLSGAGITTGWLRAWLHTAGADEVTLSLLEAGDWQHENDDWQLFFATESELESVRDSLPSTATQTSFKLDNPLRRGNCFRHGGVISVLMPPGDIAFQRQIYLNLLNDNKPMRPLYVCADETQGLPLETGLSATLEPTTSPALVNHSGLLIEEQVIALLREHALSLRTVESCTGGLIAARLCRVPGASDVVDRGWVTYTNAAKQDMAGVPESLIRQHGAVSEQVVRAMAEGCAALGCVSVAVSGIAGPGGGSPGKPVGTVWIAVSMAGCDSVSRCLQLSGARHEIQAKTVVAALLLLTEAVET</sequence>
<name>Q0F398_9PROT</name>
<evidence type="ECO:0000259" key="1">
    <source>
        <dbReference type="Pfam" id="PF02464"/>
    </source>
</evidence>
<dbReference type="InterPro" id="IPR008136">
    <property type="entry name" value="CinA_C"/>
</dbReference>
<protein>
    <submittedName>
        <fullName evidence="2">CinA-like protein</fullName>
    </submittedName>
</protein>
<accession>Q0F398</accession>
<dbReference type="InterPro" id="IPR036653">
    <property type="entry name" value="CinA-like_C"/>
</dbReference>
<comment type="caution">
    <text evidence="2">The sequence shown here is derived from an EMBL/GenBank/DDBJ whole genome shotgun (WGS) entry which is preliminary data.</text>
</comment>
<dbReference type="Proteomes" id="UP000005297">
    <property type="component" value="Unassembled WGS sequence"/>
</dbReference>
<organism evidence="2 3">
    <name type="scientific">Mariprofundus ferrooxydans PV-1</name>
    <dbReference type="NCBI Taxonomy" id="314345"/>
    <lineage>
        <taxon>Bacteria</taxon>
        <taxon>Pseudomonadati</taxon>
        <taxon>Pseudomonadota</taxon>
        <taxon>Candidatius Mariprofundia</taxon>
        <taxon>Mariprofundales</taxon>
        <taxon>Mariprofundaceae</taxon>
        <taxon>Mariprofundus</taxon>
    </lineage>
</organism>
<feature type="domain" description="CinA C-terminal" evidence="1">
    <location>
        <begin position="165"/>
        <end position="314"/>
    </location>
</feature>
<dbReference type="STRING" id="314344.AL013_11995"/>
<keyword evidence="3" id="KW-1185">Reference proteome</keyword>
<dbReference type="InParanoid" id="Q0F398"/>
<dbReference type="Pfam" id="PF02464">
    <property type="entry name" value="CinA"/>
    <property type="match status" value="1"/>
</dbReference>
<dbReference type="RefSeq" id="WP_009851188.1">
    <property type="nucleotide sequence ID" value="NZ_DS022295.1"/>
</dbReference>
<dbReference type="OrthoDB" id="9801454at2"/>
<evidence type="ECO:0000313" key="2">
    <source>
        <dbReference type="EMBL" id="EAU56043.1"/>
    </source>
</evidence>
<dbReference type="HOGENOM" id="CLU_876620_0_0_0"/>
<proteinExistence type="predicted"/>
<reference evidence="2 3" key="1">
    <citation type="submission" date="2006-09" db="EMBL/GenBank/DDBJ databases">
        <authorList>
            <person name="Emerson D."/>
            <person name="Ferriera S."/>
            <person name="Johnson J."/>
            <person name="Kravitz S."/>
            <person name="Halpern A."/>
            <person name="Remington K."/>
            <person name="Beeson K."/>
            <person name="Tran B."/>
            <person name="Rogers Y.-H."/>
            <person name="Friedman R."/>
            <person name="Venter J.C."/>
        </authorList>
    </citation>
    <scope>NUCLEOTIDE SEQUENCE [LARGE SCALE GENOMIC DNA]</scope>
    <source>
        <strain evidence="2 3">PV-1</strain>
    </source>
</reference>
<gene>
    <name evidence="2" type="ORF">SPV1_04463</name>
</gene>
<dbReference type="eggNOG" id="COG1546">
    <property type="taxonomic scope" value="Bacteria"/>
</dbReference>
<dbReference type="Gene3D" id="3.90.950.20">
    <property type="entry name" value="CinA-like"/>
    <property type="match status" value="1"/>
</dbReference>
<evidence type="ECO:0000313" key="3">
    <source>
        <dbReference type="Proteomes" id="UP000005297"/>
    </source>
</evidence>
<dbReference type="AlphaFoldDB" id="Q0F398"/>
<dbReference type="NCBIfam" id="TIGR00199">
    <property type="entry name" value="PncC_domain"/>
    <property type="match status" value="1"/>
</dbReference>
<dbReference type="SUPFAM" id="SSF142433">
    <property type="entry name" value="CinA-like"/>
    <property type="match status" value="1"/>
</dbReference>